<accession>A0AAE1FLX5</accession>
<sequence length="101" mass="11296">MVRSYLPISLLISLPFMYSALGNQQSIWKRKAVDKKLNNGLLMKSTGSKIMCNAACNILADCVSYNHKDDGLQCELLNTGINKYRTTDGCKWLVLHERSAA</sequence>
<feature type="chain" id="PRO_5042088556" description="Apple domain-containing protein" evidence="1">
    <location>
        <begin position="23"/>
        <end position="101"/>
    </location>
</feature>
<organism evidence="2 3">
    <name type="scientific">Petrolisthes cinctipes</name>
    <name type="common">Flat porcelain crab</name>
    <dbReference type="NCBI Taxonomy" id="88211"/>
    <lineage>
        <taxon>Eukaryota</taxon>
        <taxon>Metazoa</taxon>
        <taxon>Ecdysozoa</taxon>
        <taxon>Arthropoda</taxon>
        <taxon>Crustacea</taxon>
        <taxon>Multicrustacea</taxon>
        <taxon>Malacostraca</taxon>
        <taxon>Eumalacostraca</taxon>
        <taxon>Eucarida</taxon>
        <taxon>Decapoda</taxon>
        <taxon>Pleocyemata</taxon>
        <taxon>Anomura</taxon>
        <taxon>Galatheoidea</taxon>
        <taxon>Porcellanidae</taxon>
        <taxon>Petrolisthes</taxon>
    </lineage>
</organism>
<proteinExistence type="predicted"/>
<keyword evidence="3" id="KW-1185">Reference proteome</keyword>
<dbReference type="AlphaFoldDB" id="A0AAE1FLX5"/>
<evidence type="ECO:0000313" key="3">
    <source>
        <dbReference type="Proteomes" id="UP001286313"/>
    </source>
</evidence>
<name>A0AAE1FLX5_PETCI</name>
<protein>
    <recommendedName>
        <fullName evidence="4">Apple domain-containing protein</fullName>
    </recommendedName>
</protein>
<evidence type="ECO:0000313" key="2">
    <source>
        <dbReference type="EMBL" id="KAK3876660.1"/>
    </source>
</evidence>
<reference evidence="2" key="1">
    <citation type="submission" date="2023-10" db="EMBL/GenBank/DDBJ databases">
        <title>Genome assemblies of two species of porcelain crab, Petrolisthes cinctipes and Petrolisthes manimaculis (Anomura: Porcellanidae).</title>
        <authorList>
            <person name="Angst P."/>
        </authorList>
    </citation>
    <scope>NUCLEOTIDE SEQUENCE</scope>
    <source>
        <strain evidence="2">PB745_01</strain>
        <tissue evidence="2">Gill</tissue>
    </source>
</reference>
<comment type="caution">
    <text evidence="2">The sequence shown here is derived from an EMBL/GenBank/DDBJ whole genome shotgun (WGS) entry which is preliminary data.</text>
</comment>
<evidence type="ECO:0000256" key="1">
    <source>
        <dbReference type="SAM" id="SignalP"/>
    </source>
</evidence>
<keyword evidence="1" id="KW-0732">Signal</keyword>
<evidence type="ECO:0008006" key="4">
    <source>
        <dbReference type="Google" id="ProtNLM"/>
    </source>
</evidence>
<feature type="signal peptide" evidence="1">
    <location>
        <begin position="1"/>
        <end position="22"/>
    </location>
</feature>
<gene>
    <name evidence="2" type="ORF">Pcinc_018588</name>
</gene>
<dbReference type="Proteomes" id="UP001286313">
    <property type="component" value="Unassembled WGS sequence"/>
</dbReference>
<dbReference type="EMBL" id="JAWQEG010001794">
    <property type="protein sequence ID" value="KAK3876660.1"/>
    <property type="molecule type" value="Genomic_DNA"/>
</dbReference>